<protein>
    <submittedName>
        <fullName evidence="1">Uncharacterized protein</fullName>
    </submittedName>
</protein>
<dbReference type="AlphaFoldDB" id="A0A645AX09"/>
<proteinExistence type="predicted"/>
<gene>
    <name evidence="1" type="ORF">SDC9_104598</name>
</gene>
<dbReference type="EMBL" id="VSSQ01016439">
    <property type="protein sequence ID" value="MPM57775.1"/>
    <property type="molecule type" value="Genomic_DNA"/>
</dbReference>
<comment type="caution">
    <text evidence="1">The sequence shown here is derived from an EMBL/GenBank/DDBJ whole genome shotgun (WGS) entry which is preliminary data.</text>
</comment>
<organism evidence="1">
    <name type="scientific">bioreactor metagenome</name>
    <dbReference type="NCBI Taxonomy" id="1076179"/>
    <lineage>
        <taxon>unclassified sequences</taxon>
        <taxon>metagenomes</taxon>
        <taxon>ecological metagenomes</taxon>
    </lineage>
</organism>
<sequence length="83" mass="8832">MNQHLIACGVTVGIVNRLKVIQVKGYDGHGAVSAPLYHVGQLRLQIAPVADARQLIVGSALAELLILLTQLLRQLSQGLLAVL</sequence>
<evidence type="ECO:0000313" key="1">
    <source>
        <dbReference type="EMBL" id="MPM57775.1"/>
    </source>
</evidence>
<name>A0A645AX09_9ZZZZ</name>
<accession>A0A645AX09</accession>
<reference evidence="1" key="1">
    <citation type="submission" date="2019-08" db="EMBL/GenBank/DDBJ databases">
        <authorList>
            <person name="Kucharzyk K."/>
            <person name="Murdoch R.W."/>
            <person name="Higgins S."/>
            <person name="Loffler F."/>
        </authorList>
    </citation>
    <scope>NUCLEOTIDE SEQUENCE</scope>
</reference>